<dbReference type="Proteomes" id="UP001060215">
    <property type="component" value="Chromosome 11"/>
</dbReference>
<dbReference type="EMBL" id="CM045768">
    <property type="protein sequence ID" value="KAI7984478.1"/>
    <property type="molecule type" value="Genomic_DNA"/>
</dbReference>
<evidence type="ECO:0000313" key="1">
    <source>
        <dbReference type="EMBL" id="KAI7984478.1"/>
    </source>
</evidence>
<reference evidence="1 2" key="1">
    <citation type="journal article" date="2022" name="Plant J.">
        <title>Chromosome-level genome of Camellia lanceoleosa provides a valuable resource for understanding genome evolution and self-incompatibility.</title>
        <authorList>
            <person name="Gong W."/>
            <person name="Xiao S."/>
            <person name="Wang L."/>
            <person name="Liao Z."/>
            <person name="Chang Y."/>
            <person name="Mo W."/>
            <person name="Hu G."/>
            <person name="Li W."/>
            <person name="Zhao G."/>
            <person name="Zhu H."/>
            <person name="Hu X."/>
            <person name="Ji K."/>
            <person name="Xiang X."/>
            <person name="Song Q."/>
            <person name="Yuan D."/>
            <person name="Jin S."/>
            <person name="Zhang L."/>
        </authorList>
    </citation>
    <scope>NUCLEOTIDE SEQUENCE [LARGE SCALE GENOMIC DNA]</scope>
    <source>
        <strain evidence="1">SQ_2022a</strain>
    </source>
</reference>
<gene>
    <name evidence="1" type="ORF">LOK49_LG15G02216</name>
</gene>
<proteinExistence type="predicted"/>
<protein>
    <submittedName>
        <fullName evidence="1">Protein YLS3</fullName>
    </submittedName>
</protein>
<name>A0ACC0F6T5_9ERIC</name>
<accession>A0ACC0F6T5</accession>
<keyword evidence="2" id="KW-1185">Reference proteome</keyword>
<organism evidence="1 2">
    <name type="scientific">Camellia lanceoleosa</name>
    <dbReference type="NCBI Taxonomy" id="1840588"/>
    <lineage>
        <taxon>Eukaryota</taxon>
        <taxon>Viridiplantae</taxon>
        <taxon>Streptophyta</taxon>
        <taxon>Embryophyta</taxon>
        <taxon>Tracheophyta</taxon>
        <taxon>Spermatophyta</taxon>
        <taxon>Magnoliopsida</taxon>
        <taxon>eudicotyledons</taxon>
        <taxon>Gunneridae</taxon>
        <taxon>Pentapetalae</taxon>
        <taxon>asterids</taxon>
        <taxon>Ericales</taxon>
        <taxon>Theaceae</taxon>
        <taxon>Camellia</taxon>
    </lineage>
</organism>
<sequence>MPSLHPLSPIAITTSLVLLFLISLPSTTLSQNLGILPSSPTVADCTPRLMLLVPCAPFVQGTVPSPAQPCCDNLRQLYNQQPGCLCLLLNDTALSSFPINTTLALQLPLLCNLQVDFSTCSGVPMPPSSPVSQGPSGTHPNSSIAAAPMVTVAPRTNIMGFGFGRSDGTELKIKGQTVMLVAAIAFILLSPA</sequence>
<comment type="caution">
    <text evidence="1">The sequence shown here is derived from an EMBL/GenBank/DDBJ whole genome shotgun (WGS) entry which is preliminary data.</text>
</comment>
<evidence type="ECO:0000313" key="2">
    <source>
        <dbReference type="Proteomes" id="UP001060215"/>
    </source>
</evidence>